<accession>A0A1Y2EQ29</accession>
<feature type="coiled-coil region" evidence="1">
    <location>
        <begin position="323"/>
        <end position="391"/>
    </location>
</feature>
<dbReference type="AlphaFoldDB" id="A0A1Y2EQ29"/>
<keyword evidence="1" id="KW-0175">Coiled coil</keyword>
<sequence>MPRARHASDQEAVYNAARPERNTLVKRRPRVAAHVPLIAARPTANPSAVAGAAGITSSASIVPTAIAAANNCLPCRNLRVLTAIQLEFATNAQTICCCTHCSRLATVPASFSMVKSGEAPRHNEVPLPITSNSPIVRDMLVVDLRGCSSSKAEQHRHDAQAVEPPLSYSPAYRTGTPIISSSVDVGLGSDVNVSSSGTARSRLGMQVQDVQPVVAPGKDTPLSTVSNDPQASQSLKRRATALSKPSTASASPNEPPKKLQRTGRAKSSGTFTCLQSPPNADSSNVGAVAINEHALPATKALPNIHVNGETVRKNTSQEELSHASHDRQQIARLEDALEQTQERLASILYEQSKKTQADMEQFESRLSRSYQLQLEEKEARLEARYQAYQTRETSKGVQEDASTQLSLKRLTATTEGLVQELATYKMHVSNHSELGRKLDLKLQAVTTRTSDASLQRFFSDCAAKSLTLLKESQTEALEQRLKRIQQELARRIDQTEISLRDFCKGLSHELQEQPNVDSNTDGYILNVNAASAVNQIITAELAKLILRVESVATEAQASLDATSKHDNWIKNMSKSIASHQQTLHALKRHTKNHHNFLTELSRKNKTA</sequence>
<comment type="caution">
    <text evidence="3">The sequence shown here is derived from an EMBL/GenBank/DDBJ whole genome shotgun (WGS) entry which is preliminary data.</text>
</comment>
<dbReference type="GeneID" id="63787396"/>
<reference evidence="3 4" key="1">
    <citation type="submission" date="2016-07" db="EMBL/GenBank/DDBJ databases">
        <title>Pervasive Adenine N6-methylation of Active Genes in Fungi.</title>
        <authorList>
            <consortium name="DOE Joint Genome Institute"/>
            <person name="Mondo S.J."/>
            <person name="Dannebaum R.O."/>
            <person name="Kuo R.C."/>
            <person name="Labutti K."/>
            <person name="Haridas S."/>
            <person name="Kuo A."/>
            <person name="Salamov A."/>
            <person name="Ahrendt S.R."/>
            <person name="Lipzen A."/>
            <person name="Sullivan W."/>
            <person name="Andreopoulos W.B."/>
            <person name="Clum A."/>
            <person name="Lindquist E."/>
            <person name="Daum C."/>
            <person name="Ramamoorthy G.K."/>
            <person name="Gryganskyi A."/>
            <person name="Culley D."/>
            <person name="Magnuson J.K."/>
            <person name="James T.Y."/>
            <person name="O'Malley M.A."/>
            <person name="Stajich J.E."/>
            <person name="Spatafora J.W."/>
            <person name="Visel A."/>
            <person name="Grigoriev I.V."/>
        </authorList>
    </citation>
    <scope>NUCLEOTIDE SEQUENCE [LARGE SCALE GENOMIC DNA]</scope>
    <source>
        <strain evidence="3 4">12-1054</strain>
    </source>
</reference>
<feature type="compositionally biased region" description="Polar residues" evidence="2">
    <location>
        <begin position="243"/>
        <end position="252"/>
    </location>
</feature>
<evidence type="ECO:0000313" key="3">
    <source>
        <dbReference type="EMBL" id="ORY73394.1"/>
    </source>
</evidence>
<feature type="region of interest" description="Disordered" evidence="2">
    <location>
        <begin position="151"/>
        <end position="170"/>
    </location>
</feature>
<dbReference type="RefSeq" id="XP_040721816.1">
    <property type="nucleotide sequence ID" value="XM_040870797.1"/>
</dbReference>
<keyword evidence="4" id="KW-1185">Reference proteome</keyword>
<dbReference type="STRING" id="56484.A0A1Y2EQ29"/>
<dbReference type="Proteomes" id="UP000193685">
    <property type="component" value="Unassembled WGS sequence"/>
</dbReference>
<gene>
    <name evidence="3" type="ORF">BCR37DRAFT_390069</name>
</gene>
<dbReference type="EMBL" id="MCFI01000035">
    <property type="protein sequence ID" value="ORY73394.1"/>
    <property type="molecule type" value="Genomic_DNA"/>
</dbReference>
<organism evidence="3 4">
    <name type="scientific">Protomyces lactucae-debilis</name>
    <dbReference type="NCBI Taxonomy" id="2754530"/>
    <lineage>
        <taxon>Eukaryota</taxon>
        <taxon>Fungi</taxon>
        <taxon>Dikarya</taxon>
        <taxon>Ascomycota</taxon>
        <taxon>Taphrinomycotina</taxon>
        <taxon>Taphrinomycetes</taxon>
        <taxon>Taphrinales</taxon>
        <taxon>Protomycetaceae</taxon>
        <taxon>Protomyces</taxon>
    </lineage>
</organism>
<evidence type="ECO:0000256" key="1">
    <source>
        <dbReference type="SAM" id="Coils"/>
    </source>
</evidence>
<name>A0A1Y2EQ29_PROLT</name>
<feature type="region of interest" description="Disordered" evidence="2">
    <location>
        <begin position="214"/>
        <end position="281"/>
    </location>
</feature>
<evidence type="ECO:0000313" key="4">
    <source>
        <dbReference type="Proteomes" id="UP000193685"/>
    </source>
</evidence>
<feature type="compositionally biased region" description="Polar residues" evidence="2">
    <location>
        <begin position="221"/>
        <end position="234"/>
    </location>
</feature>
<evidence type="ECO:0000256" key="2">
    <source>
        <dbReference type="SAM" id="MobiDB-lite"/>
    </source>
</evidence>
<feature type="compositionally biased region" description="Polar residues" evidence="2">
    <location>
        <begin position="265"/>
        <end position="281"/>
    </location>
</feature>
<protein>
    <submittedName>
        <fullName evidence="3">Uncharacterized protein</fullName>
    </submittedName>
</protein>
<proteinExistence type="predicted"/>